<feature type="domain" description="TerD" evidence="3">
    <location>
        <begin position="14"/>
        <end position="166"/>
    </location>
</feature>
<evidence type="ECO:0000256" key="2">
    <source>
        <dbReference type="SAM" id="MobiDB-lite"/>
    </source>
</evidence>
<dbReference type="InterPro" id="IPR051324">
    <property type="entry name" value="Stress/Tellurium_Resist"/>
</dbReference>
<evidence type="ECO:0000256" key="1">
    <source>
        <dbReference type="ARBA" id="ARBA00008775"/>
    </source>
</evidence>
<dbReference type="PIRSF" id="PIRSF037118">
    <property type="entry name" value="Tellurite_resistance_TerA"/>
    <property type="match status" value="1"/>
</dbReference>
<protein>
    <submittedName>
        <fullName evidence="4">TerD family protein</fullName>
    </submittedName>
</protein>
<dbReference type="Pfam" id="PF02342">
    <property type="entry name" value="TerD"/>
    <property type="match status" value="1"/>
</dbReference>
<evidence type="ECO:0000313" key="4">
    <source>
        <dbReference type="EMBL" id="MDT0401021.1"/>
    </source>
</evidence>
<evidence type="ECO:0000313" key="5">
    <source>
        <dbReference type="Proteomes" id="UP001180503"/>
    </source>
</evidence>
<sequence>MPKGSNTPVPAAALRVEVGRRSGPGIPDADASALLLAAGKVRSDDDFVFYNQPLHASGAVRHEGKRDAGGRVTDTLLVDLTRVEPGIETVILAASCDGGTFGQVPDLSIEVKDAANGTVAARFDSTGATTETAFVLGEFYRRQGAWKFRAVGQGYSSGLEGLATDYGITVDEPQRPAAPPAAPPPPPVAPPVTMPVAPPPPAAPPAPVRLTKVTLTKAAPSVSLTKQGGTSGALQVNLNWEVRKQFSGWAGKLGRPVAMHSDLDLDLCALFELTDGRKGVVQALGNAFGALHQPPFIHLDGDDRTGAVSSGENLTVNLDHKDRFRRILVFVTIYEGARSFADLHATVTLRPQHGAPIDFSLDECTVPSTVCALALITNTGGDLVVQREARYLVPERGVSPQRTVDYAYGWGMNWTPGRK</sequence>
<accession>A0ABU2Q996</accession>
<dbReference type="InterPro" id="IPR003325">
    <property type="entry name" value="TerD"/>
</dbReference>
<organism evidence="4 5">
    <name type="scientific">Streptomyces edwardsiae</name>
    <dbReference type="NCBI Taxonomy" id="3075527"/>
    <lineage>
        <taxon>Bacteria</taxon>
        <taxon>Bacillati</taxon>
        <taxon>Actinomycetota</taxon>
        <taxon>Actinomycetes</taxon>
        <taxon>Kitasatosporales</taxon>
        <taxon>Streptomycetaceae</taxon>
        <taxon>Streptomyces</taxon>
    </lineage>
</organism>
<dbReference type="CDD" id="cd06974">
    <property type="entry name" value="TerD_like"/>
    <property type="match status" value="2"/>
</dbReference>
<dbReference type="Gene3D" id="2.60.60.30">
    <property type="entry name" value="sav2460 like domains"/>
    <property type="match status" value="2"/>
</dbReference>
<name>A0ABU2Q996_9ACTN</name>
<comment type="caution">
    <text evidence="4">The sequence shown here is derived from an EMBL/GenBank/DDBJ whole genome shotgun (WGS) entry which is preliminary data.</text>
</comment>
<proteinExistence type="inferred from homology"/>
<dbReference type="InterPro" id="IPR017115">
    <property type="entry name" value="Tellurite_resistance_TerA"/>
</dbReference>
<evidence type="ECO:0000259" key="3">
    <source>
        <dbReference type="Pfam" id="PF02342"/>
    </source>
</evidence>
<dbReference type="PANTHER" id="PTHR32097">
    <property type="entry name" value="CAMP-BINDING PROTEIN 1-RELATED"/>
    <property type="match status" value="1"/>
</dbReference>
<feature type="region of interest" description="Disordered" evidence="2">
    <location>
        <begin position="172"/>
        <end position="192"/>
    </location>
</feature>
<reference evidence="5" key="1">
    <citation type="submission" date="2023-07" db="EMBL/GenBank/DDBJ databases">
        <title>30 novel species of actinomycetes from the DSMZ collection.</title>
        <authorList>
            <person name="Nouioui I."/>
        </authorList>
    </citation>
    <scope>NUCLEOTIDE SEQUENCE [LARGE SCALE GENOMIC DNA]</scope>
    <source>
        <strain evidence="5">DSM 41635</strain>
    </source>
</reference>
<dbReference type="EMBL" id="JAVRFB010000002">
    <property type="protein sequence ID" value="MDT0401021.1"/>
    <property type="molecule type" value="Genomic_DNA"/>
</dbReference>
<gene>
    <name evidence="4" type="ORF">RM528_04030</name>
</gene>
<dbReference type="RefSeq" id="WP_030225835.1">
    <property type="nucleotide sequence ID" value="NZ_JAVRFB010000002.1"/>
</dbReference>
<feature type="compositionally biased region" description="Pro residues" evidence="2">
    <location>
        <begin position="176"/>
        <end position="192"/>
    </location>
</feature>
<comment type="similarity">
    <text evidence="1">Belongs to the CAPAB/TerDEXZ family.</text>
</comment>
<dbReference type="Proteomes" id="UP001180503">
    <property type="component" value="Unassembled WGS sequence"/>
</dbReference>
<dbReference type="PANTHER" id="PTHR32097:SF4">
    <property type="entry name" value="GENERAL STRESS PROTEIN 16U"/>
    <property type="match status" value="1"/>
</dbReference>